<name>A0A927RJ06_9ACTN</name>
<protein>
    <submittedName>
        <fullName evidence="2">Uncharacterized protein</fullName>
    </submittedName>
</protein>
<reference evidence="2" key="1">
    <citation type="submission" date="2020-10" db="EMBL/GenBank/DDBJ databases">
        <title>Sequencing the genomes of 1000 actinobacteria strains.</title>
        <authorList>
            <person name="Klenk H.-P."/>
        </authorList>
    </citation>
    <scope>NUCLEOTIDE SEQUENCE</scope>
    <source>
        <strain evidence="2">DSM 45354</strain>
    </source>
</reference>
<keyword evidence="3" id="KW-1185">Reference proteome</keyword>
<organism evidence="2 3">
    <name type="scientific">Actinopolymorpha pittospori</name>
    <dbReference type="NCBI Taxonomy" id="648752"/>
    <lineage>
        <taxon>Bacteria</taxon>
        <taxon>Bacillati</taxon>
        <taxon>Actinomycetota</taxon>
        <taxon>Actinomycetes</taxon>
        <taxon>Propionibacteriales</taxon>
        <taxon>Actinopolymorphaceae</taxon>
        <taxon>Actinopolymorpha</taxon>
    </lineage>
</organism>
<gene>
    <name evidence="2" type="ORF">HEB94_001966</name>
</gene>
<dbReference type="AlphaFoldDB" id="A0A927RJ06"/>
<feature type="region of interest" description="Disordered" evidence="1">
    <location>
        <begin position="1"/>
        <end position="45"/>
    </location>
</feature>
<dbReference type="Proteomes" id="UP000638648">
    <property type="component" value="Unassembled WGS sequence"/>
</dbReference>
<proteinExistence type="predicted"/>
<accession>A0A927RJ06</accession>
<evidence type="ECO:0000256" key="1">
    <source>
        <dbReference type="SAM" id="MobiDB-lite"/>
    </source>
</evidence>
<evidence type="ECO:0000313" key="2">
    <source>
        <dbReference type="EMBL" id="MBE1605118.1"/>
    </source>
</evidence>
<sequence>MTQPSEPGTLLPVPRPRTRGARATAMLGGQQRRRRQVRVDEGMSA</sequence>
<comment type="caution">
    <text evidence="2">The sequence shown here is derived from an EMBL/GenBank/DDBJ whole genome shotgun (WGS) entry which is preliminary data.</text>
</comment>
<dbReference type="EMBL" id="JADBEM010000001">
    <property type="protein sequence ID" value="MBE1605118.1"/>
    <property type="molecule type" value="Genomic_DNA"/>
</dbReference>
<evidence type="ECO:0000313" key="3">
    <source>
        <dbReference type="Proteomes" id="UP000638648"/>
    </source>
</evidence>
<dbReference type="RefSeq" id="WP_192749509.1">
    <property type="nucleotide sequence ID" value="NZ_BAABJL010000030.1"/>
</dbReference>